<dbReference type="FunFam" id="3.40.50.300:FF:000101">
    <property type="entry name" value="Pre-mRNA-splicing factor ATP-dependent RNA helicase"/>
    <property type="match status" value="1"/>
</dbReference>
<feature type="compositionally biased region" description="Basic and acidic residues" evidence="12">
    <location>
        <begin position="2410"/>
        <end position="2419"/>
    </location>
</feature>
<feature type="compositionally biased region" description="Basic and acidic residues" evidence="12">
    <location>
        <begin position="203"/>
        <end position="212"/>
    </location>
</feature>
<feature type="region of interest" description="Disordered" evidence="12">
    <location>
        <begin position="82"/>
        <end position="225"/>
    </location>
</feature>
<dbReference type="Pfam" id="PF04408">
    <property type="entry name" value="WHD_HA2"/>
    <property type="match status" value="1"/>
</dbReference>
<keyword evidence="6" id="KW-0347">Helicase</keyword>
<evidence type="ECO:0000256" key="7">
    <source>
        <dbReference type="ARBA" id="ARBA00022840"/>
    </source>
</evidence>
<sequence length="3024" mass="337889">MDDLSNLELLSLVSKVSSELKNHMNLDDKTVAEFLIDKRTKCSNFEDFRDDLAKALPSIPLSLIESIDRLVLALHPQFKGKAKANHEEHHSRTLEEKEKVFSGLTLPDKEPARDDGSGAFDDTLALLEGLEGKAKKEKSARKRSRSPREGDYKESRRRRRRSRSGERRKRDKYRSRSRSHERGDEDWRDGYRDSRKDRRGRRRHDDDDDRFRNAPAPEVDDSPQLHKVYEGHVTGLKEFGAFINLHNVRGRVDGLVHVSRMSAGQRVNHPSDLVSHGQKVWVKVTSLDKDQNGRDRVGLSMKDVDQSTGEDLEPQARMTTGANMEALGGGLRDGFAEPTGMPRDSLGPPRRQKKRMTSPERWEIRQLIASGVAKASDYPDLEEDYNATLRGDGELELEEDVDIEVREEEPPFLAGQTKQSLELSPIRVVKAPEGSMNRAAMSGTNLAKERKELKQQEADAAAKDEPKENLSSQWQDPMADPDKRKFASDLRNARKNQPSEDVPEWKKAVIPKGQSLGKRTNLSIKEQRESLPVYAFREQLIKAVHENQILIVVGETGSGKTTQLTQYLAEAGFANDGIIGCTQPRRVAAMSVAKRVAEEVGCKLGEEVGYTIRFEDCTSPSTKIKYMTDGMLQREILVDPDMSRYSCIMLDEAHERTIATDVLFALLKKALKRRPDMKVIVTSATLDADKFSAYFNECPIFTIPGRTYPVEILYSKEPESDYLDTALVTVMQIHITEPKGDILLFLTGQEEIDTACEVLYERMKALGPNVPDLIILPVYASLPTEMQSRIFDPAPPGSRKVVIATNIAETSITIDEIYYVVDPGFVKQNAYDPKLGMDSLVVTPISQAQANQRAGRAGRTGPGKCFRLYTEAAYQSEMLPTSIPEIQRQNLSTTILMLKAMGINDLLHFDFMDPPPINTMLTALEELYALSALDDEGLLTRLGRKMADFPMEPSLAKVLIAAVDLECADEVLSIVSMLNIPTVFYRPKEKQSQADQKKAKFHDPHGDHLTFLNVYNSWKQSGYSAPWCFENFIQARSMRRAKDVRDQIVKIMDRYKHKIRSCGRDTEKVRRALCAGFFRNAARKDPQEGYKTLIEGTPVYLHPSSALFGKQAEWVIYHELILTSKEYMHCTTSIEPKWLVEAAPTFFKVAPTDKLSKRKKAERIQPLYNKFATEDDWRLSPAAMKAQDVEPKVSVKNGAKADRNDLKSLTIELRLLGGTLYSLESLIVELSVDNDAADSTLGITPSASGSENDPSQEWPIVDGFEILLTAIKSFHHLATSDGIKAARSSLHDIRSKLAFVLGISDTLEDISLRLTLLESEPLPQLLVQKEYDPEAIESPVQTPYDDEQGEARPEDVSVWLNILNSPENDREPAEYNKEMTLVQSRRITEPAYRIAAKRWPKYAEIYWQKLRPQVCSLFRIQKSYNFVQWVLEYARETYPRTFGTMALSPRCLLELTDALCNGSVLPLHLAAALGLPNLCRDLLSMGANVNQPGLLGTPLFCALVGSKVLITRTEPVSWPTLLVGNDSDVDQAATILLLIENGADCTFRYSWKDATEEVSLAGLAFWTAMKTKHEAIFTNIVKGFANAAQGSTDTAKGDALDSSFCLLLQREPVVKRGLLHRTRFARLLTYVYDLTLVDIEKESTEHNWLQELVARLMVHANIKLSPLGDGKVDTLKDSNFAAAVRSAVLDFNVILVDRLIKDPRFYANFKYDKEETLLHMAAESAQNEILEMLIEAGADIRAKDSSGRTPLMLCNEVSPMAKLILEHGAPTFDTDNGGRNIWHYFAATNEDDILKFLWDNDPYKIRNLNTVDEQGHTPLLSAFAHVRALQQSPKTSTSAAPLAAHFLLEKSQGYIRAEGNESLARWAVEWGNIGLVRQLFRLFPQANMNDELLLKSLNMSASPEMVSLVLERAGPSRPFADGTTAAETVITNVKLLKEGRLTNSPSLHPSCFPNMTRSAYMRLLTPEVIKSRDSKGRGIWLRFTQDVFPLISSDSLRCPSSLYFLSSFMCMAISCLVTVGALADYEKESKKWAVSCIATKGEFSVSEPKWNNWQVPFVAAILTTWLSDQNLQDGEFGIMGFFNDEEAAHLMWTAVDFGMPEVVELLAQCGCDVHKPRRCMPLQGRSVFETFLAHQPIDVSMARPLLHNTKPHQIRKQQQYTFTELVRVADESVAVKILGQLIDRGLDVDGLEIPAPSPMKSSAPSPSLLTIAICSKKILLGQLLIERGADASLAAPNSISAYLLAAKLGYVVILEMIIEKVGSAEFPWIAVYEHMEDRDTYNALQFAAAGGHRDALTTLLEATPLADKIAATSPRFGRTCAHLAAKAGSLDCVKILMRYSKRLFSVKDLSGRTPLFLAIVGGNQELIQYMKDNLLDYDNPQDMGIISLNPVAAQNNDNDDSDSDSLPESSHGEVTHEQKISEPRQIGAMIADAIDHYQLSRDPLFRSILDHTSKKDLESAIMPCGGCTLLSYTAATNKIRPMLELVELGLAGFVAGCEEHWPDGFNALLCACQNIRMLMTTDLFIPSEKARSYYKLCLDAYLGMGMSWFHLPMSPIQALFNSSRNSGHDIVYHQKIVLQIFISHLTEHAQTYWTLIRTIGVNAGFEFSADESIEQRVLRYALNMRNQVTLGDTEATHNTVLHDVIHLLAGGGRNRLHGFTTYHDVAKLLIRNGADVNAQNSELATPLHLAAHYGQKDMVFTLLRAGANPNLLSASGASVVGQSVAHGDFQVTRCLLRNGASPVTFFNITFETADADMDALRQLIELGADPYEARPGTGSTLTSAISGVAEGMPFVLNGNFDFHRLAEQEPLLISEILANRKLSSMELKAIIKRIPREYRARLVNFEPEEKHTPSFSIILDDDPKLLQVLLDVGLDIEHEWHGKGTPLMFAARIGAFKCFKLLIRHGARLAYLTTGRRGEVLARSVTEAAKLHPRLLQWALVDRHYETKCLTQEAHNGPFIPIKPWSGGRQSAIYRLSGSGDEIPQLPSESMMDSLTRFARVKRAMRGRALPVSLRILARGFEPF</sequence>
<keyword evidence="3" id="KW-0507">mRNA processing</keyword>
<evidence type="ECO:0000256" key="9">
    <source>
        <dbReference type="ARBA" id="ARBA00023242"/>
    </source>
</evidence>
<proteinExistence type="predicted"/>
<dbReference type="InterPro" id="IPR007502">
    <property type="entry name" value="Helicase-assoc_dom"/>
</dbReference>
<dbReference type="Pfam" id="PF00575">
    <property type="entry name" value="S1"/>
    <property type="match status" value="1"/>
</dbReference>
<comment type="subcellular location">
    <subcellularLocation>
        <location evidence="1">Nucleus</location>
    </subcellularLocation>
</comment>
<dbReference type="Proteomes" id="UP000760494">
    <property type="component" value="Unassembled WGS sequence"/>
</dbReference>
<feature type="compositionally biased region" description="Basic residues" evidence="12">
    <location>
        <begin position="155"/>
        <end position="177"/>
    </location>
</feature>
<dbReference type="PANTHER" id="PTHR18934">
    <property type="entry name" value="ATP-DEPENDENT RNA HELICASE"/>
    <property type="match status" value="1"/>
</dbReference>
<dbReference type="Pfam" id="PF00271">
    <property type="entry name" value="Helicase_C"/>
    <property type="match status" value="1"/>
</dbReference>
<keyword evidence="11" id="KW-0040">ANK repeat</keyword>
<feature type="compositionally biased region" description="Basic and acidic residues" evidence="12">
    <location>
        <begin position="449"/>
        <end position="468"/>
    </location>
</feature>
<dbReference type="GO" id="GO:0000390">
    <property type="term" value="P:spliceosomal complex disassembly"/>
    <property type="evidence" value="ECO:0007669"/>
    <property type="project" value="TreeGrafter"/>
</dbReference>
<dbReference type="InterPro" id="IPR048333">
    <property type="entry name" value="HA2_WH"/>
</dbReference>
<dbReference type="Gene3D" id="1.20.120.1080">
    <property type="match status" value="1"/>
</dbReference>
<dbReference type="InterPro" id="IPR011709">
    <property type="entry name" value="DEAD-box_helicase_OB_fold"/>
</dbReference>
<dbReference type="Pfam" id="PF21010">
    <property type="entry name" value="HA2_C"/>
    <property type="match status" value="1"/>
</dbReference>
<dbReference type="PROSITE" id="PS50088">
    <property type="entry name" value="ANK_REPEAT"/>
    <property type="match status" value="3"/>
</dbReference>
<dbReference type="InterPro" id="IPR044762">
    <property type="entry name" value="DHX8/Prp22_DEXHc"/>
</dbReference>
<feature type="repeat" description="ANK" evidence="11">
    <location>
        <begin position="1462"/>
        <end position="1494"/>
    </location>
</feature>
<comment type="catalytic activity">
    <reaction evidence="10">
        <text>ATP + H2O = ADP + phosphate + H(+)</text>
        <dbReference type="Rhea" id="RHEA:13065"/>
        <dbReference type="ChEBI" id="CHEBI:15377"/>
        <dbReference type="ChEBI" id="CHEBI:15378"/>
        <dbReference type="ChEBI" id="CHEBI:30616"/>
        <dbReference type="ChEBI" id="CHEBI:43474"/>
        <dbReference type="ChEBI" id="CHEBI:456216"/>
        <dbReference type="EC" id="3.6.4.13"/>
    </reaction>
</comment>
<dbReference type="InterPro" id="IPR027417">
    <property type="entry name" value="P-loop_NTPase"/>
</dbReference>
<evidence type="ECO:0000256" key="5">
    <source>
        <dbReference type="ARBA" id="ARBA00022801"/>
    </source>
</evidence>
<dbReference type="GO" id="GO:0005524">
    <property type="term" value="F:ATP binding"/>
    <property type="evidence" value="ECO:0007669"/>
    <property type="project" value="UniProtKB-KW"/>
</dbReference>
<feature type="repeat" description="ANK" evidence="11">
    <location>
        <begin position="1713"/>
        <end position="1745"/>
    </location>
</feature>
<organism evidence="16 17">
    <name type="scientific">Fusarium fujikuroi</name>
    <name type="common">Bakanae and foot rot disease fungus</name>
    <name type="synonym">Gibberella fujikuroi</name>
    <dbReference type="NCBI Taxonomy" id="5127"/>
    <lineage>
        <taxon>Eukaryota</taxon>
        <taxon>Fungi</taxon>
        <taxon>Dikarya</taxon>
        <taxon>Ascomycota</taxon>
        <taxon>Pezizomycotina</taxon>
        <taxon>Sordariomycetes</taxon>
        <taxon>Hypocreomycetidae</taxon>
        <taxon>Hypocreales</taxon>
        <taxon>Nectriaceae</taxon>
        <taxon>Fusarium</taxon>
        <taxon>Fusarium fujikuroi species complex</taxon>
    </lineage>
</organism>
<dbReference type="SUPFAM" id="SSF48403">
    <property type="entry name" value="Ankyrin repeat"/>
    <property type="match status" value="3"/>
</dbReference>
<comment type="caution">
    <text evidence="16">The sequence shown here is derived from an EMBL/GenBank/DDBJ whole genome shotgun (WGS) entry which is preliminary data.</text>
</comment>
<dbReference type="SMART" id="SM00487">
    <property type="entry name" value="DEXDc"/>
    <property type="match status" value="1"/>
</dbReference>
<evidence type="ECO:0000256" key="1">
    <source>
        <dbReference type="ARBA" id="ARBA00004123"/>
    </source>
</evidence>
<evidence type="ECO:0000256" key="3">
    <source>
        <dbReference type="ARBA" id="ARBA00022664"/>
    </source>
</evidence>
<dbReference type="GO" id="GO:0071013">
    <property type="term" value="C:catalytic step 2 spliceosome"/>
    <property type="evidence" value="ECO:0007669"/>
    <property type="project" value="TreeGrafter"/>
</dbReference>
<feature type="compositionally biased region" description="Basic residues" evidence="12">
    <location>
        <begin position="135"/>
        <end position="145"/>
    </location>
</feature>
<keyword evidence="9" id="KW-0539">Nucleus</keyword>
<evidence type="ECO:0000256" key="6">
    <source>
        <dbReference type="ARBA" id="ARBA00022806"/>
    </source>
</evidence>
<dbReference type="InterPro" id="IPR002464">
    <property type="entry name" value="DNA/RNA_helicase_DEAH_CS"/>
</dbReference>
<dbReference type="PANTHER" id="PTHR18934:SF85">
    <property type="entry name" value="ATP-DEPENDENT RNA HELICASE DHX8"/>
    <property type="match status" value="1"/>
</dbReference>
<dbReference type="InterPro" id="IPR001650">
    <property type="entry name" value="Helicase_C-like"/>
</dbReference>
<dbReference type="PROSITE" id="PS50297">
    <property type="entry name" value="ANK_REP_REGION"/>
    <property type="match status" value="3"/>
</dbReference>
<dbReference type="InterPro" id="IPR011545">
    <property type="entry name" value="DEAD/DEAH_box_helicase_dom"/>
</dbReference>
<dbReference type="SMART" id="SM00847">
    <property type="entry name" value="HA2"/>
    <property type="match status" value="1"/>
</dbReference>
<dbReference type="Pfam" id="PF07717">
    <property type="entry name" value="OB_NTP_bind"/>
    <property type="match status" value="1"/>
</dbReference>
<dbReference type="Pfam" id="PF00023">
    <property type="entry name" value="Ank"/>
    <property type="match status" value="1"/>
</dbReference>
<keyword evidence="4" id="KW-0547">Nucleotide-binding</keyword>
<dbReference type="FunFam" id="1.20.120.1080:FF:000001">
    <property type="entry name" value="Pre-mRNA-splicing factor ATP-dependent RNA helicase"/>
    <property type="match status" value="1"/>
</dbReference>
<accession>A0A9Q9RTP4</accession>
<dbReference type="PRINTS" id="PR01415">
    <property type="entry name" value="ANKYRIN"/>
</dbReference>
<dbReference type="PROSITE" id="PS00690">
    <property type="entry name" value="DEAH_ATP_HELICASE"/>
    <property type="match status" value="1"/>
</dbReference>
<feature type="domain" description="Helicase ATP-binding" evidence="14">
    <location>
        <begin position="541"/>
        <end position="704"/>
    </location>
</feature>
<dbReference type="InterPro" id="IPR049621">
    <property type="entry name" value="S1_DHX8_helicase"/>
</dbReference>
<dbReference type="Pfam" id="PF00270">
    <property type="entry name" value="DEAD"/>
    <property type="match status" value="1"/>
</dbReference>
<dbReference type="InterPro" id="IPR003029">
    <property type="entry name" value="S1_domain"/>
</dbReference>
<dbReference type="GO" id="GO:0003724">
    <property type="term" value="F:RNA helicase activity"/>
    <property type="evidence" value="ECO:0007669"/>
    <property type="project" value="UniProtKB-EC"/>
</dbReference>
<dbReference type="EMBL" id="CABFJX010000374">
    <property type="protein sequence ID" value="VTT74343.1"/>
    <property type="molecule type" value="Genomic_DNA"/>
</dbReference>
<dbReference type="InterPro" id="IPR002110">
    <property type="entry name" value="Ankyrin_rpt"/>
</dbReference>
<evidence type="ECO:0000256" key="12">
    <source>
        <dbReference type="SAM" id="MobiDB-lite"/>
    </source>
</evidence>
<feature type="region of interest" description="Disordered" evidence="12">
    <location>
        <begin position="2391"/>
        <end position="2419"/>
    </location>
</feature>
<dbReference type="PROSITE" id="PS50126">
    <property type="entry name" value="S1"/>
    <property type="match status" value="1"/>
</dbReference>
<dbReference type="InterPro" id="IPR014001">
    <property type="entry name" value="Helicase_ATP-bd"/>
</dbReference>
<dbReference type="SUPFAM" id="SSF52540">
    <property type="entry name" value="P-loop containing nucleoside triphosphate hydrolases"/>
    <property type="match status" value="1"/>
</dbReference>
<dbReference type="SUPFAM" id="SSF50249">
    <property type="entry name" value="Nucleic acid-binding proteins"/>
    <property type="match status" value="1"/>
</dbReference>
<dbReference type="InterPro" id="IPR036770">
    <property type="entry name" value="Ankyrin_rpt-contain_sf"/>
</dbReference>
<feature type="compositionally biased region" description="Basic and acidic residues" evidence="12">
    <location>
        <begin position="178"/>
        <end position="196"/>
    </location>
</feature>
<gene>
    <name evidence="16" type="ORF">C2S_1623</name>
</gene>
<feature type="region of interest" description="Disordered" evidence="12">
    <location>
        <begin position="449"/>
        <end position="483"/>
    </location>
</feature>
<dbReference type="Gene3D" id="2.40.50.140">
    <property type="entry name" value="Nucleic acid-binding proteins"/>
    <property type="match status" value="1"/>
</dbReference>
<dbReference type="PROSITE" id="PS51194">
    <property type="entry name" value="HELICASE_CTER"/>
    <property type="match status" value="1"/>
</dbReference>
<keyword evidence="7" id="KW-0067">ATP-binding</keyword>
<dbReference type="SMART" id="SM00316">
    <property type="entry name" value="S1"/>
    <property type="match status" value="1"/>
</dbReference>
<dbReference type="GO" id="GO:0016787">
    <property type="term" value="F:hydrolase activity"/>
    <property type="evidence" value="ECO:0007669"/>
    <property type="project" value="UniProtKB-KW"/>
</dbReference>
<feature type="compositionally biased region" description="Basic and acidic residues" evidence="12">
    <location>
        <begin position="107"/>
        <end position="116"/>
    </location>
</feature>
<evidence type="ECO:0000259" key="13">
    <source>
        <dbReference type="PROSITE" id="PS50126"/>
    </source>
</evidence>
<dbReference type="Gene3D" id="1.25.40.20">
    <property type="entry name" value="Ankyrin repeat-containing domain"/>
    <property type="match status" value="5"/>
</dbReference>
<dbReference type="SMART" id="SM00490">
    <property type="entry name" value="HELICc"/>
    <property type="match status" value="1"/>
</dbReference>
<dbReference type="CDD" id="cd05684">
    <property type="entry name" value="S1_DHX8_helicase"/>
    <property type="match status" value="1"/>
</dbReference>
<dbReference type="SMART" id="SM00248">
    <property type="entry name" value="ANK"/>
    <property type="match status" value="14"/>
</dbReference>
<dbReference type="EC" id="3.6.4.13" evidence="2"/>
<evidence type="ECO:0000256" key="4">
    <source>
        <dbReference type="ARBA" id="ARBA00022741"/>
    </source>
</evidence>
<keyword evidence="5" id="KW-0378">Hydrolase</keyword>
<reference evidence="16" key="1">
    <citation type="submission" date="2019-05" db="EMBL/GenBank/DDBJ databases">
        <authorList>
            <person name="Piombo E."/>
        </authorList>
    </citation>
    <scope>NUCLEOTIDE SEQUENCE</scope>
    <source>
        <strain evidence="16">C2S</strain>
    </source>
</reference>
<feature type="domain" description="Helicase C-terminal" evidence="15">
    <location>
        <begin position="729"/>
        <end position="902"/>
    </location>
</feature>
<dbReference type="PROSITE" id="PS51192">
    <property type="entry name" value="HELICASE_ATP_BIND_1"/>
    <property type="match status" value="1"/>
</dbReference>
<evidence type="ECO:0000259" key="14">
    <source>
        <dbReference type="PROSITE" id="PS51192"/>
    </source>
</evidence>
<dbReference type="GO" id="GO:0005684">
    <property type="term" value="C:U2-type spliceosomal complex"/>
    <property type="evidence" value="ECO:0007669"/>
    <property type="project" value="UniProtKB-ARBA"/>
</dbReference>
<feature type="domain" description="S1 motif" evidence="13">
    <location>
        <begin position="226"/>
        <end position="302"/>
    </location>
</feature>
<evidence type="ECO:0000259" key="15">
    <source>
        <dbReference type="PROSITE" id="PS51194"/>
    </source>
</evidence>
<evidence type="ECO:0000313" key="16">
    <source>
        <dbReference type="EMBL" id="VTT74343.1"/>
    </source>
</evidence>
<evidence type="ECO:0000256" key="8">
    <source>
        <dbReference type="ARBA" id="ARBA00023187"/>
    </source>
</evidence>
<evidence type="ECO:0000256" key="11">
    <source>
        <dbReference type="PROSITE-ProRule" id="PRU00023"/>
    </source>
</evidence>
<evidence type="ECO:0000256" key="10">
    <source>
        <dbReference type="ARBA" id="ARBA00047984"/>
    </source>
</evidence>
<dbReference type="FunFam" id="3.40.50.300:FF:000191">
    <property type="entry name" value="Pre-mRNA-splicing factor ATP-dependent RNA helicase"/>
    <property type="match status" value="1"/>
</dbReference>
<dbReference type="InterPro" id="IPR012340">
    <property type="entry name" value="NA-bd_OB-fold"/>
</dbReference>
<dbReference type="GO" id="GO:0003723">
    <property type="term" value="F:RNA binding"/>
    <property type="evidence" value="ECO:0007669"/>
    <property type="project" value="TreeGrafter"/>
</dbReference>
<protein>
    <recommendedName>
        <fullName evidence="2">RNA helicase</fullName>
        <ecNumber evidence="2">3.6.4.13</ecNumber>
    </recommendedName>
</protein>
<keyword evidence="8" id="KW-0508">mRNA splicing</keyword>
<dbReference type="FunFam" id="2.40.50.140:FF:000061">
    <property type="entry name" value="ATP-dependent RNA helicase DHX8"/>
    <property type="match status" value="1"/>
</dbReference>
<feature type="region of interest" description="Disordered" evidence="12">
    <location>
        <begin position="335"/>
        <end position="358"/>
    </location>
</feature>
<feature type="repeat" description="ANK" evidence="11">
    <location>
        <begin position="2682"/>
        <end position="2714"/>
    </location>
</feature>
<dbReference type="Gene3D" id="3.40.50.300">
    <property type="entry name" value="P-loop containing nucleotide triphosphate hydrolases"/>
    <property type="match status" value="2"/>
</dbReference>
<feature type="compositionally biased region" description="Basic and acidic residues" evidence="12">
    <location>
        <begin position="84"/>
        <end position="100"/>
    </location>
</feature>
<evidence type="ECO:0000313" key="17">
    <source>
        <dbReference type="Proteomes" id="UP000760494"/>
    </source>
</evidence>
<dbReference type="CDD" id="cd17971">
    <property type="entry name" value="DEXHc_DHX8"/>
    <property type="match status" value="1"/>
</dbReference>
<name>A0A9Q9RTP4_FUSFU</name>
<evidence type="ECO:0000256" key="2">
    <source>
        <dbReference type="ARBA" id="ARBA00012552"/>
    </source>
</evidence>
<dbReference type="CDD" id="cd18791">
    <property type="entry name" value="SF2_C_RHA"/>
    <property type="match status" value="1"/>
</dbReference>
<dbReference type="Pfam" id="PF12796">
    <property type="entry name" value="Ank_2"/>
    <property type="match status" value="3"/>
</dbReference>